<evidence type="ECO:0000313" key="2">
    <source>
        <dbReference type="Proteomes" id="UP000799755"/>
    </source>
</evidence>
<accession>A0ACB6QZ45</accession>
<keyword evidence="2" id="KW-1185">Reference proteome</keyword>
<proteinExistence type="predicted"/>
<sequence length="950" mass="101903">MSLAYKVEELLALRDSVSESAVSIDKFADEDVIKGWICAAARKNLAPAPPSRGAIRTKEFSALTFSSCRTPGRQKAFFASACHLQVEPPANFASEHVLRPSASANVIGFSSEKASRLSMTPGVASAAAGKKPSPSPSVKRGKAEKLLKEHGSPPGMRVTAGGRVVPSDLPPLGSARFASNGFKPQPQRTVTPGNVLPGQAQLDVNSLSQSIQLIGGQPVLCVGDRIFQIPTYAQNQNALGAFVPTLTDTTRPTGDTTMSSLPVSYHGATGTASQVNGGASADGQTPLSTFLGVDLNTLKQRQLFKKAELKNLEQTEVLQASHQSEAWRAAMISKKKSLILELDALRKQVMALEGATTSTSQTVALPHPNVSVTVPPGATFMPQFGQQFVPVNMPPPLYQPYGGSQPLTTNPPQLLSDGGIFVPNDASIRAASYPHGPAPPINTDVHPQSPGSATRRSHAIEIKPPKQLGQRSTLDPKSPTYEPAFKAAATFENSRTLSLRTPSSLKRSPIPSGDGHGLQLSKRDERVVTQNTSTSSIDTTDFFPRNTHEHSSTRVAPGKVSPSTPQKDWPPSPWNPPSRSGSNSNLSGPTVQASPMRRPPSLTEEFSKLGANSRRVTPTIPDSGLPGLGKVSAQHTFTKPISFLLSTYQEGYQAGISHLGLPTNREVLRGFLAGLNDYLNNKISRGPSAGNFPLSSTLSTSSSVRGQVMNTTPRDSGVSMSFPRPESALVGQENMRSITSTSFSSVGYPRQLSGNQVGRGTLPTNSPLKPHYGPTKEYATGAAFADLRSFSRTPGNGRLSQLDGAMDDLAELLDDAQLGGHKQTDDKPRTEAITESVDTEASCFGKGKQKMDSSPAKKSETSNKSPAKARLGQLTNKLRREREDDPRHLSPEDKKNHKDKWHKRFGIIKRTEDNNVQAYLQSQAEDRRKKSKKPSNEKKKADGGLENLDE</sequence>
<reference evidence="1" key="1">
    <citation type="journal article" date="2020" name="Stud. Mycol.">
        <title>101 Dothideomycetes genomes: a test case for predicting lifestyles and emergence of pathogens.</title>
        <authorList>
            <person name="Haridas S."/>
            <person name="Albert R."/>
            <person name="Binder M."/>
            <person name="Bloem J."/>
            <person name="Labutti K."/>
            <person name="Salamov A."/>
            <person name="Andreopoulos B."/>
            <person name="Baker S."/>
            <person name="Barry K."/>
            <person name="Bills G."/>
            <person name="Bluhm B."/>
            <person name="Cannon C."/>
            <person name="Castanera R."/>
            <person name="Culley D."/>
            <person name="Daum C."/>
            <person name="Ezra D."/>
            <person name="Gonzalez J."/>
            <person name="Henrissat B."/>
            <person name="Kuo A."/>
            <person name="Liang C."/>
            <person name="Lipzen A."/>
            <person name="Lutzoni F."/>
            <person name="Magnuson J."/>
            <person name="Mondo S."/>
            <person name="Nolan M."/>
            <person name="Ohm R."/>
            <person name="Pangilinan J."/>
            <person name="Park H.-J."/>
            <person name="Ramirez L."/>
            <person name="Alfaro M."/>
            <person name="Sun H."/>
            <person name="Tritt A."/>
            <person name="Yoshinaga Y."/>
            <person name="Zwiers L.-H."/>
            <person name="Turgeon B."/>
            <person name="Goodwin S."/>
            <person name="Spatafora J."/>
            <person name="Crous P."/>
            <person name="Grigoriev I."/>
        </authorList>
    </citation>
    <scope>NUCLEOTIDE SEQUENCE</scope>
    <source>
        <strain evidence="1">ATCC 200398</strain>
    </source>
</reference>
<name>A0ACB6QZ45_9PLEO</name>
<protein>
    <submittedName>
        <fullName evidence="1">Uncharacterized protein</fullName>
    </submittedName>
</protein>
<gene>
    <name evidence="1" type="ORF">BDR25DRAFT_342172</name>
</gene>
<comment type="caution">
    <text evidence="1">The sequence shown here is derived from an EMBL/GenBank/DDBJ whole genome shotgun (WGS) entry which is preliminary data.</text>
</comment>
<organism evidence="1 2">
    <name type="scientific">Lindgomyces ingoldianus</name>
    <dbReference type="NCBI Taxonomy" id="673940"/>
    <lineage>
        <taxon>Eukaryota</taxon>
        <taxon>Fungi</taxon>
        <taxon>Dikarya</taxon>
        <taxon>Ascomycota</taxon>
        <taxon>Pezizomycotina</taxon>
        <taxon>Dothideomycetes</taxon>
        <taxon>Pleosporomycetidae</taxon>
        <taxon>Pleosporales</taxon>
        <taxon>Lindgomycetaceae</taxon>
        <taxon>Lindgomyces</taxon>
    </lineage>
</organism>
<evidence type="ECO:0000313" key="1">
    <source>
        <dbReference type="EMBL" id="KAF2472186.1"/>
    </source>
</evidence>
<dbReference type="EMBL" id="MU003503">
    <property type="protein sequence ID" value="KAF2472186.1"/>
    <property type="molecule type" value="Genomic_DNA"/>
</dbReference>
<dbReference type="Proteomes" id="UP000799755">
    <property type="component" value="Unassembled WGS sequence"/>
</dbReference>